<accession>A0A537JKQ8</accession>
<comment type="pathway">
    <text evidence="6">Purine metabolism; IMP biosynthesis via de novo pathway; 5-amino-1-(5-phospho-D-ribosyl)imidazole from N(2)-formyl-N(1)-(5-phospho-D-ribosyl)glycinamide: step 1/2.</text>
</comment>
<keyword evidence="5 6" id="KW-0067">ATP-binding</keyword>
<dbReference type="GO" id="GO:0004642">
    <property type="term" value="F:phosphoribosylformylglycinamidine synthase activity"/>
    <property type="evidence" value="ECO:0007669"/>
    <property type="project" value="UniProtKB-UniRule"/>
</dbReference>
<keyword evidence="4 6" id="KW-0658">Purine biosynthesis</keyword>
<comment type="function">
    <text evidence="6">Part of the phosphoribosylformylglycinamidine synthase complex involved in the purines biosynthetic pathway. Catalyzes the ATP-dependent conversion of formylglycinamide ribonucleotide (FGAR) and glutamine to yield formylglycinamidine ribonucleotide (FGAM) and glutamate. The FGAM synthase complex is composed of three subunits. PurQ produces an ammonia molecule by converting glutamine to glutamate. PurL transfers the ammonia molecule to FGAR to form FGAM in an ATP-dependent manner. PurS interacts with PurQ and PurL and is thought to assist in the transfer of the ammonia molecule from PurQ to PurL.</text>
</comment>
<evidence type="ECO:0000256" key="4">
    <source>
        <dbReference type="ARBA" id="ARBA00022755"/>
    </source>
</evidence>
<keyword evidence="1 6" id="KW-0963">Cytoplasm</keyword>
<comment type="subunit">
    <text evidence="6">Part of the FGAM synthase complex composed of 1 PurL, 1 PurQ and 2 PurS subunits.</text>
</comment>
<proteinExistence type="inferred from homology"/>
<evidence type="ECO:0000256" key="6">
    <source>
        <dbReference type="HAMAP-Rule" id="MF_01926"/>
    </source>
</evidence>
<dbReference type="SUPFAM" id="SSF82697">
    <property type="entry name" value="PurS-like"/>
    <property type="match status" value="1"/>
</dbReference>
<comment type="similarity">
    <text evidence="6">Belongs to the PurS family.</text>
</comment>
<organism evidence="7 8">
    <name type="scientific">Candidatus Segetimicrobium genomatis</name>
    <dbReference type="NCBI Taxonomy" id="2569760"/>
    <lineage>
        <taxon>Bacteria</taxon>
        <taxon>Bacillati</taxon>
        <taxon>Candidatus Sysuimicrobiota</taxon>
        <taxon>Candidatus Sysuimicrobiia</taxon>
        <taxon>Candidatus Sysuimicrobiales</taxon>
        <taxon>Candidatus Segetimicrobiaceae</taxon>
        <taxon>Candidatus Segetimicrobium</taxon>
    </lineage>
</organism>
<keyword evidence="3 6" id="KW-0547">Nucleotide-binding</keyword>
<dbReference type="GO" id="GO:0005524">
    <property type="term" value="F:ATP binding"/>
    <property type="evidence" value="ECO:0007669"/>
    <property type="project" value="UniProtKB-UniRule"/>
</dbReference>
<evidence type="ECO:0000256" key="3">
    <source>
        <dbReference type="ARBA" id="ARBA00022741"/>
    </source>
</evidence>
<evidence type="ECO:0000313" key="7">
    <source>
        <dbReference type="EMBL" id="TMI84135.1"/>
    </source>
</evidence>
<gene>
    <name evidence="6 7" type="primary">purS</name>
    <name evidence="7" type="ORF">E6H04_01785</name>
</gene>
<sequence length="78" mass="8794">MRTVRIVVSLKPGVLDAPGQAIRQGLDALGHPGVQHVRAGKYFEVELDDDGRVEERVREICEGFLANTLIEDYRYEIL</sequence>
<dbReference type="NCBIfam" id="NF004630">
    <property type="entry name" value="PRK05974.1"/>
    <property type="match status" value="1"/>
</dbReference>
<dbReference type="Proteomes" id="UP000320048">
    <property type="component" value="Unassembled WGS sequence"/>
</dbReference>
<evidence type="ECO:0000256" key="5">
    <source>
        <dbReference type="ARBA" id="ARBA00022840"/>
    </source>
</evidence>
<dbReference type="PANTHER" id="PTHR34696:SF1">
    <property type="entry name" value="PHOSPHORIBOSYLFORMYLGLYCINAMIDINE SYNTHASE SUBUNIT PURS"/>
    <property type="match status" value="1"/>
</dbReference>
<evidence type="ECO:0000256" key="2">
    <source>
        <dbReference type="ARBA" id="ARBA00022598"/>
    </source>
</evidence>
<comment type="caution">
    <text evidence="7">The sequence shown here is derived from an EMBL/GenBank/DDBJ whole genome shotgun (WGS) entry which is preliminary data.</text>
</comment>
<evidence type="ECO:0000256" key="1">
    <source>
        <dbReference type="ARBA" id="ARBA00022490"/>
    </source>
</evidence>
<comment type="catalytic activity">
    <reaction evidence="6">
        <text>N(2)-formyl-N(1)-(5-phospho-beta-D-ribosyl)glycinamide + L-glutamine + ATP + H2O = 2-formamido-N(1)-(5-O-phospho-beta-D-ribosyl)acetamidine + L-glutamate + ADP + phosphate + H(+)</text>
        <dbReference type="Rhea" id="RHEA:17129"/>
        <dbReference type="ChEBI" id="CHEBI:15377"/>
        <dbReference type="ChEBI" id="CHEBI:15378"/>
        <dbReference type="ChEBI" id="CHEBI:29985"/>
        <dbReference type="ChEBI" id="CHEBI:30616"/>
        <dbReference type="ChEBI" id="CHEBI:43474"/>
        <dbReference type="ChEBI" id="CHEBI:58359"/>
        <dbReference type="ChEBI" id="CHEBI:147286"/>
        <dbReference type="ChEBI" id="CHEBI:147287"/>
        <dbReference type="ChEBI" id="CHEBI:456216"/>
        <dbReference type="EC" id="6.3.5.3"/>
    </reaction>
</comment>
<dbReference type="InterPro" id="IPR003850">
    <property type="entry name" value="PurS"/>
</dbReference>
<dbReference type="AlphaFoldDB" id="A0A537JKQ8"/>
<dbReference type="GO" id="GO:0006189">
    <property type="term" value="P:'de novo' IMP biosynthetic process"/>
    <property type="evidence" value="ECO:0007669"/>
    <property type="project" value="UniProtKB-UniRule"/>
</dbReference>
<dbReference type="EC" id="6.3.5.3" evidence="6"/>
<dbReference type="Pfam" id="PF02700">
    <property type="entry name" value="PurS"/>
    <property type="match status" value="1"/>
</dbReference>
<name>A0A537JKQ8_9BACT</name>
<evidence type="ECO:0000313" key="8">
    <source>
        <dbReference type="Proteomes" id="UP000320048"/>
    </source>
</evidence>
<dbReference type="GO" id="GO:0005737">
    <property type="term" value="C:cytoplasm"/>
    <property type="evidence" value="ECO:0007669"/>
    <property type="project" value="UniProtKB-SubCell"/>
</dbReference>
<dbReference type="UniPathway" id="UPA00074">
    <property type="reaction ID" value="UER00128"/>
</dbReference>
<dbReference type="NCBIfam" id="TIGR00302">
    <property type="entry name" value="phosphoribosylformylglycinamidine synthase subunit PurS"/>
    <property type="match status" value="1"/>
</dbReference>
<dbReference type="Gene3D" id="3.30.1280.10">
    <property type="entry name" value="Phosphoribosylformylglycinamidine synthase subunit PurS"/>
    <property type="match status" value="1"/>
</dbReference>
<dbReference type="PANTHER" id="PTHR34696">
    <property type="entry name" value="PHOSPHORIBOSYLFORMYLGLYCINAMIDINE SYNTHASE SUBUNIT PURS"/>
    <property type="match status" value="1"/>
</dbReference>
<dbReference type="HAMAP" id="MF_01926">
    <property type="entry name" value="PurS"/>
    <property type="match status" value="1"/>
</dbReference>
<reference evidence="7 8" key="1">
    <citation type="journal article" date="2019" name="Nat. Microbiol.">
        <title>Mediterranean grassland soil C-N compound turnover is dependent on rainfall and depth, and is mediated by genomically divergent microorganisms.</title>
        <authorList>
            <person name="Diamond S."/>
            <person name="Andeer P.F."/>
            <person name="Li Z."/>
            <person name="Crits-Christoph A."/>
            <person name="Burstein D."/>
            <person name="Anantharaman K."/>
            <person name="Lane K.R."/>
            <person name="Thomas B.C."/>
            <person name="Pan C."/>
            <person name="Northen T.R."/>
            <person name="Banfield J.F."/>
        </authorList>
    </citation>
    <scope>NUCLEOTIDE SEQUENCE [LARGE SCALE GENOMIC DNA]</scope>
    <source>
        <strain evidence="7">NP_7</strain>
    </source>
</reference>
<dbReference type="EMBL" id="VBAO01000045">
    <property type="protein sequence ID" value="TMI84135.1"/>
    <property type="molecule type" value="Genomic_DNA"/>
</dbReference>
<protein>
    <recommendedName>
        <fullName evidence="6">Phosphoribosylformylglycinamidine synthase subunit PurS</fullName>
        <shortName evidence="6">FGAM synthase</shortName>
        <ecNumber evidence="6">6.3.5.3</ecNumber>
    </recommendedName>
    <alternativeName>
        <fullName evidence="6">Formylglycinamide ribonucleotide amidotransferase subunit III</fullName>
        <shortName evidence="6">FGAR amidotransferase III</shortName>
        <shortName evidence="6">FGAR-AT III</shortName>
    </alternativeName>
    <alternativeName>
        <fullName evidence="6">Phosphoribosylformylglycinamidine synthase subunit III</fullName>
    </alternativeName>
</protein>
<comment type="subcellular location">
    <subcellularLocation>
        <location evidence="6">Cytoplasm</location>
    </subcellularLocation>
</comment>
<dbReference type="InterPro" id="IPR036604">
    <property type="entry name" value="PurS-like_sf"/>
</dbReference>
<keyword evidence="2 6" id="KW-0436">Ligase</keyword>